<dbReference type="Gramene" id="novel_model_2305_5bd9a17a">
    <property type="protein sequence ID" value="cds.novel_model_2305_5bd9a17a"/>
    <property type="gene ID" value="novel_gene_1223_5bd9a17a"/>
</dbReference>
<keyword evidence="2" id="KW-1185">Reference proteome</keyword>
<evidence type="ECO:0000313" key="2">
    <source>
        <dbReference type="Proteomes" id="UP000596661"/>
    </source>
</evidence>
<sequence length="62" mass="7402">MPRKPYPDSTAHMRHEWSYSGHISRSKYHLFHLLQYFSHPSPRNLQAISESRLGILNWVLLL</sequence>
<reference evidence="1" key="1">
    <citation type="submission" date="2018-11" db="EMBL/GenBank/DDBJ databases">
        <authorList>
            <person name="Grassa J C."/>
        </authorList>
    </citation>
    <scope>NUCLEOTIDE SEQUENCE [LARGE SCALE GENOMIC DNA]</scope>
</reference>
<reference evidence="1" key="2">
    <citation type="submission" date="2021-03" db="UniProtKB">
        <authorList>
            <consortium name="EnsemblPlants"/>
        </authorList>
    </citation>
    <scope>IDENTIFICATION</scope>
</reference>
<accession>A0A803QWM6</accession>
<dbReference type="AlphaFoldDB" id="A0A803QWM6"/>
<dbReference type="EnsemblPlants" id="novel_model_2305_5bd9a17a">
    <property type="protein sequence ID" value="cds.novel_model_2305_5bd9a17a"/>
    <property type="gene ID" value="novel_gene_1223_5bd9a17a"/>
</dbReference>
<proteinExistence type="predicted"/>
<dbReference type="EMBL" id="UZAU01000078">
    <property type="status" value="NOT_ANNOTATED_CDS"/>
    <property type="molecule type" value="Genomic_DNA"/>
</dbReference>
<evidence type="ECO:0000313" key="1">
    <source>
        <dbReference type="EnsemblPlants" id="cds.novel_model_2305_5bd9a17a"/>
    </source>
</evidence>
<dbReference type="Proteomes" id="UP000596661">
    <property type="component" value="Chromosome 1"/>
</dbReference>
<organism evidence="1 2">
    <name type="scientific">Cannabis sativa</name>
    <name type="common">Hemp</name>
    <name type="synonym">Marijuana</name>
    <dbReference type="NCBI Taxonomy" id="3483"/>
    <lineage>
        <taxon>Eukaryota</taxon>
        <taxon>Viridiplantae</taxon>
        <taxon>Streptophyta</taxon>
        <taxon>Embryophyta</taxon>
        <taxon>Tracheophyta</taxon>
        <taxon>Spermatophyta</taxon>
        <taxon>Magnoliopsida</taxon>
        <taxon>eudicotyledons</taxon>
        <taxon>Gunneridae</taxon>
        <taxon>Pentapetalae</taxon>
        <taxon>rosids</taxon>
        <taxon>fabids</taxon>
        <taxon>Rosales</taxon>
        <taxon>Cannabaceae</taxon>
        <taxon>Cannabis</taxon>
    </lineage>
</organism>
<protein>
    <submittedName>
        <fullName evidence="1">Uncharacterized protein</fullName>
    </submittedName>
</protein>
<name>A0A803QWM6_CANSA</name>